<organism evidence="1 2">
    <name type="scientific">Caenorhabditis japonica</name>
    <dbReference type="NCBI Taxonomy" id="281687"/>
    <lineage>
        <taxon>Eukaryota</taxon>
        <taxon>Metazoa</taxon>
        <taxon>Ecdysozoa</taxon>
        <taxon>Nematoda</taxon>
        <taxon>Chromadorea</taxon>
        <taxon>Rhabditida</taxon>
        <taxon>Rhabditina</taxon>
        <taxon>Rhabditomorpha</taxon>
        <taxon>Rhabditoidea</taxon>
        <taxon>Rhabditidae</taxon>
        <taxon>Peloderinae</taxon>
        <taxon>Caenorhabditis</taxon>
    </lineage>
</organism>
<keyword evidence="2" id="KW-1185">Reference proteome</keyword>
<accession>A0A8R1IMC8</accession>
<reference evidence="1" key="2">
    <citation type="submission" date="2022-06" db="UniProtKB">
        <authorList>
            <consortium name="EnsemblMetazoa"/>
        </authorList>
    </citation>
    <scope>IDENTIFICATION</scope>
    <source>
        <strain evidence="1">DF5081</strain>
    </source>
</reference>
<dbReference type="AlphaFoldDB" id="A0A8R1IMC8"/>
<sequence>MKRNLALIATTTPRHPHRPSTLNLLCSAAVPYSYTSWRTRRARERCSWRDADARARSRTFFSRRCVAFGQSQSAPIH</sequence>
<protein>
    <submittedName>
        <fullName evidence="1">Uncharacterized protein</fullName>
    </submittedName>
</protein>
<name>A0A8R1IMC8_CAEJA</name>
<evidence type="ECO:0000313" key="2">
    <source>
        <dbReference type="Proteomes" id="UP000005237"/>
    </source>
</evidence>
<dbReference type="Proteomes" id="UP000005237">
    <property type="component" value="Unassembled WGS sequence"/>
</dbReference>
<proteinExistence type="predicted"/>
<evidence type="ECO:0000313" key="1">
    <source>
        <dbReference type="EnsemblMetazoa" id="CJA35899.1"/>
    </source>
</evidence>
<dbReference type="EnsemblMetazoa" id="CJA35899.1">
    <property type="protein sequence ID" value="CJA35899.1"/>
    <property type="gene ID" value="WBGene00211746"/>
</dbReference>
<reference evidence="2" key="1">
    <citation type="submission" date="2010-08" db="EMBL/GenBank/DDBJ databases">
        <authorList>
            <consortium name="Caenorhabditis japonica Sequencing Consortium"/>
            <person name="Wilson R.K."/>
        </authorList>
    </citation>
    <scope>NUCLEOTIDE SEQUENCE [LARGE SCALE GENOMIC DNA]</scope>
    <source>
        <strain evidence="2">DF5081</strain>
    </source>
</reference>